<dbReference type="OrthoDB" id="6277409at2759"/>
<sequence length="72" mass="8340">MRYSQQLEHIDPLDEGVRRELLSEKFTVLPHSADPSEPTVLLFSVRRHWPPNSTDRDVLKGILYQLDAALLE</sequence>
<dbReference type="EMBL" id="UYRU01105930">
    <property type="protein sequence ID" value="VDN42852.1"/>
    <property type="molecule type" value="Genomic_DNA"/>
</dbReference>
<keyword evidence="2" id="KW-1185">Reference proteome</keyword>
<evidence type="ECO:0000313" key="1">
    <source>
        <dbReference type="EMBL" id="VDN42852.1"/>
    </source>
</evidence>
<dbReference type="Proteomes" id="UP000281553">
    <property type="component" value="Unassembled WGS sequence"/>
</dbReference>
<evidence type="ECO:0000313" key="2">
    <source>
        <dbReference type="Proteomes" id="UP000281553"/>
    </source>
</evidence>
<organism evidence="1 2">
    <name type="scientific">Dibothriocephalus latus</name>
    <name type="common">Fish tapeworm</name>
    <name type="synonym">Diphyllobothrium latum</name>
    <dbReference type="NCBI Taxonomy" id="60516"/>
    <lineage>
        <taxon>Eukaryota</taxon>
        <taxon>Metazoa</taxon>
        <taxon>Spiralia</taxon>
        <taxon>Lophotrochozoa</taxon>
        <taxon>Platyhelminthes</taxon>
        <taxon>Cestoda</taxon>
        <taxon>Eucestoda</taxon>
        <taxon>Diphyllobothriidea</taxon>
        <taxon>Diphyllobothriidae</taxon>
        <taxon>Dibothriocephalus</taxon>
    </lineage>
</organism>
<gene>
    <name evidence="1" type="ORF">DILT_LOCUS18922</name>
</gene>
<accession>A0A3P7RHH1</accession>
<name>A0A3P7RHH1_DIBLA</name>
<proteinExistence type="predicted"/>
<dbReference type="AlphaFoldDB" id="A0A3P7RHH1"/>
<protein>
    <submittedName>
        <fullName evidence="1">Uncharacterized protein</fullName>
    </submittedName>
</protein>
<reference evidence="1 2" key="1">
    <citation type="submission" date="2018-11" db="EMBL/GenBank/DDBJ databases">
        <authorList>
            <consortium name="Pathogen Informatics"/>
        </authorList>
    </citation>
    <scope>NUCLEOTIDE SEQUENCE [LARGE SCALE GENOMIC DNA]</scope>
</reference>